<sequence>MAEGPSRREELCRTLFADNDDINRSECLTTKSCEISHNMLLKELEQAKRTEVNKWWEKTTLRQYIDCGRVARGMRIFVLPTLNDMDADLLKQWQMDTVECSVKLMQTLIIQAERKLEKTLQRIKEIEGQLESTLSSEDLKDLLSQMEKQLEKHEKKIQEKTLKKFNRDEIDYYVRRTYTFASHFISFYAKQHMDKTIEKEKTMSSAERSEMSSGDELPITRGPMLDFSATKHTSQTESPHSDWTEQDTDAGCDEYFLDLGYDDNMDEVLGMEDSNKSMKKQIKDPLGLSLFTRVRLDSRTVQNGGQWATLQSI</sequence>
<keyword evidence="4" id="KW-1185">Reference proteome</keyword>
<feature type="coiled-coil region" evidence="1">
    <location>
        <begin position="109"/>
        <end position="163"/>
    </location>
</feature>
<comment type="caution">
    <text evidence="3">The sequence shown here is derived from an EMBL/GenBank/DDBJ whole genome shotgun (WGS) entry which is preliminary data.</text>
</comment>
<feature type="compositionally biased region" description="Basic and acidic residues" evidence="2">
    <location>
        <begin position="200"/>
        <end position="210"/>
    </location>
</feature>
<name>A0AAV7P5P7_PLEWA</name>
<evidence type="ECO:0000313" key="4">
    <source>
        <dbReference type="Proteomes" id="UP001066276"/>
    </source>
</evidence>
<dbReference type="EMBL" id="JANPWB010000011">
    <property type="protein sequence ID" value="KAJ1122500.1"/>
    <property type="molecule type" value="Genomic_DNA"/>
</dbReference>
<evidence type="ECO:0000256" key="2">
    <source>
        <dbReference type="SAM" id="MobiDB-lite"/>
    </source>
</evidence>
<accession>A0AAV7P5P7</accession>
<protein>
    <submittedName>
        <fullName evidence="3">Uncharacterized protein</fullName>
    </submittedName>
</protein>
<reference evidence="3" key="1">
    <citation type="journal article" date="2022" name="bioRxiv">
        <title>Sequencing and chromosome-scale assembly of the giantPleurodeles waltlgenome.</title>
        <authorList>
            <person name="Brown T."/>
            <person name="Elewa A."/>
            <person name="Iarovenko S."/>
            <person name="Subramanian E."/>
            <person name="Araus A.J."/>
            <person name="Petzold A."/>
            <person name="Susuki M."/>
            <person name="Suzuki K.-i.T."/>
            <person name="Hayashi T."/>
            <person name="Toyoda A."/>
            <person name="Oliveira C."/>
            <person name="Osipova E."/>
            <person name="Leigh N.D."/>
            <person name="Simon A."/>
            <person name="Yun M.H."/>
        </authorList>
    </citation>
    <scope>NUCLEOTIDE SEQUENCE</scope>
    <source>
        <strain evidence="3">20211129_DDA</strain>
        <tissue evidence="3">Liver</tissue>
    </source>
</reference>
<evidence type="ECO:0000313" key="3">
    <source>
        <dbReference type="EMBL" id="KAJ1122500.1"/>
    </source>
</evidence>
<keyword evidence="1" id="KW-0175">Coiled coil</keyword>
<gene>
    <name evidence="3" type="ORF">NDU88_000986</name>
</gene>
<feature type="region of interest" description="Disordered" evidence="2">
    <location>
        <begin position="200"/>
        <end position="223"/>
    </location>
</feature>
<evidence type="ECO:0000256" key="1">
    <source>
        <dbReference type="SAM" id="Coils"/>
    </source>
</evidence>
<proteinExistence type="predicted"/>
<dbReference type="AlphaFoldDB" id="A0AAV7P5P7"/>
<organism evidence="3 4">
    <name type="scientific">Pleurodeles waltl</name>
    <name type="common">Iberian ribbed newt</name>
    <dbReference type="NCBI Taxonomy" id="8319"/>
    <lineage>
        <taxon>Eukaryota</taxon>
        <taxon>Metazoa</taxon>
        <taxon>Chordata</taxon>
        <taxon>Craniata</taxon>
        <taxon>Vertebrata</taxon>
        <taxon>Euteleostomi</taxon>
        <taxon>Amphibia</taxon>
        <taxon>Batrachia</taxon>
        <taxon>Caudata</taxon>
        <taxon>Salamandroidea</taxon>
        <taxon>Salamandridae</taxon>
        <taxon>Pleurodelinae</taxon>
        <taxon>Pleurodeles</taxon>
    </lineage>
</organism>
<dbReference type="Proteomes" id="UP001066276">
    <property type="component" value="Chromosome 7"/>
</dbReference>